<comment type="caution">
    <text evidence="1">The sequence shown here is derived from an EMBL/GenBank/DDBJ whole genome shotgun (WGS) entry which is preliminary data.</text>
</comment>
<protein>
    <submittedName>
        <fullName evidence="1">Jg9419 protein</fullName>
    </submittedName>
</protein>
<organism evidence="1 2">
    <name type="scientific">Pararge aegeria aegeria</name>
    <dbReference type="NCBI Taxonomy" id="348720"/>
    <lineage>
        <taxon>Eukaryota</taxon>
        <taxon>Metazoa</taxon>
        <taxon>Ecdysozoa</taxon>
        <taxon>Arthropoda</taxon>
        <taxon>Hexapoda</taxon>
        <taxon>Insecta</taxon>
        <taxon>Pterygota</taxon>
        <taxon>Neoptera</taxon>
        <taxon>Endopterygota</taxon>
        <taxon>Lepidoptera</taxon>
        <taxon>Glossata</taxon>
        <taxon>Ditrysia</taxon>
        <taxon>Papilionoidea</taxon>
        <taxon>Nymphalidae</taxon>
        <taxon>Satyrinae</taxon>
        <taxon>Satyrini</taxon>
        <taxon>Parargina</taxon>
        <taxon>Pararge</taxon>
    </lineage>
</organism>
<dbReference type="Proteomes" id="UP000838756">
    <property type="component" value="Unassembled WGS sequence"/>
</dbReference>
<accession>A0A8S4QUX2</accession>
<evidence type="ECO:0000313" key="2">
    <source>
        <dbReference type="Proteomes" id="UP000838756"/>
    </source>
</evidence>
<gene>
    <name evidence="1" type="primary">jg9419</name>
    <name evidence="1" type="ORF">PAEG_LOCUS6313</name>
</gene>
<evidence type="ECO:0000313" key="1">
    <source>
        <dbReference type="EMBL" id="CAH2218479.1"/>
    </source>
</evidence>
<dbReference type="OrthoDB" id="6753017at2759"/>
<dbReference type="EMBL" id="CAKXAJ010019691">
    <property type="protein sequence ID" value="CAH2218479.1"/>
    <property type="molecule type" value="Genomic_DNA"/>
</dbReference>
<name>A0A8S4QUX2_9NEOP</name>
<keyword evidence="2" id="KW-1185">Reference proteome</keyword>
<proteinExistence type="predicted"/>
<reference evidence="1" key="1">
    <citation type="submission" date="2022-03" db="EMBL/GenBank/DDBJ databases">
        <authorList>
            <person name="Lindestad O."/>
        </authorList>
    </citation>
    <scope>NUCLEOTIDE SEQUENCE</scope>
</reference>
<dbReference type="PANTHER" id="PTHR46704">
    <property type="entry name" value="CXC DOMAIN-CONTAINING PROTEIN-RELATED"/>
    <property type="match status" value="1"/>
</dbReference>
<dbReference type="AlphaFoldDB" id="A0A8S4QUX2"/>
<dbReference type="PANTHER" id="PTHR46704:SF9">
    <property type="entry name" value="BHLH DOMAIN-CONTAINING PROTEIN"/>
    <property type="match status" value="1"/>
</dbReference>
<sequence>MKYEAAAVFSRPPHILSPETATFVQYVADNADINVNTLDGNNTLHIMGIIQIVTPKDSVLLEQPMPRVTEVLSAKDFAAKAHVPIQPASNYNTIYTTLLCALEDAKRHNHTVCIITFDQPLFAKAREIVSAATEGSELSKIIVRLGGFHLLMSFFGAIGYIMQGSGLKEVLSEIYAPKSLEKMLNGHAYARAVRAHTLLQLTLALTILKELAIDDFMDADLIITVENILDKTLLYYDIENDNKEISELLLDLFNKKLMEYQKRGPTAQLCVQYIFG</sequence>